<keyword evidence="2" id="KW-1185">Reference proteome</keyword>
<proteinExistence type="predicted"/>
<gene>
    <name evidence="1" type="ORF">L249_6004</name>
</gene>
<dbReference type="EMBL" id="LKCN02000004">
    <property type="protein sequence ID" value="RCI14356.1"/>
    <property type="molecule type" value="Genomic_DNA"/>
</dbReference>
<feature type="non-terminal residue" evidence="1">
    <location>
        <position position="66"/>
    </location>
</feature>
<dbReference type="Proteomes" id="UP000253664">
    <property type="component" value="Unassembled WGS sequence"/>
</dbReference>
<evidence type="ECO:0000313" key="1">
    <source>
        <dbReference type="EMBL" id="RCI14356.1"/>
    </source>
</evidence>
<sequence>TALAAGEEPLEEYTKATNALEKIVASLIERTRSAIPQEEASNIVDCDKESFKNPTLFCAKGPASDD</sequence>
<organism evidence="1 2">
    <name type="scientific">Ophiocordyceps polyrhachis-furcata BCC 54312</name>
    <dbReference type="NCBI Taxonomy" id="1330021"/>
    <lineage>
        <taxon>Eukaryota</taxon>
        <taxon>Fungi</taxon>
        <taxon>Dikarya</taxon>
        <taxon>Ascomycota</taxon>
        <taxon>Pezizomycotina</taxon>
        <taxon>Sordariomycetes</taxon>
        <taxon>Hypocreomycetidae</taxon>
        <taxon>Hypocreales</taxon>
        <taxon>Ophiocordycipitaceae</taxon>
        <taxon>Ophiocordyceps</taxon>
    </lineage>
</organism>
<dbReference type="AlphaFoldDB" id="A0A367LIU6"/>
<name>A0A367LIU6_9HYPO</name>
<comment type="caution">
    <text evidence="1">The sequence shown here is derived from an EMBL/GenBank/DDBJ whole genome shotgun (WGS) entry which is preliminary data.</text>
</comment>
<protein>
    <submittedName>
        <fullName evidence="1">Uncharacterized protein</fullName>
    </submittedName>
</protein>
<reference evidence="1 2" key="1">
    <citation type="journal article" date="2015" name="BMC Genomics">
        <title>Insights from the genome of Ophiocordyceps polyrhachis-furcata to pathogenicity and host specificity in insect fungi.</title>
        <authorList>
            <person name="Wichadakul D."/>
            <person name="Kobmoo N."/>
            <person name="Ingsriswang S."/>
            <person name="Tangphatsornruang S."/>
            <person name="Chantasingh D."/>
            <person name="Luangsa-ard J.J."/>
            <person name="Eurwilaichitr L."/>
        </authorList>
    </citation>
    <scope>NUCLEOTIDE SEQUENCE [LARGE SCALE GENOMIC DNA]</scope>
    <source>
        <strain evidence="1 2">BCC 54312</strain>
    </source>
</reference>
<accession>A0A367LIU6</accession>
<evidence type="ECO:0000313" key="2">
    <source>
        <dbReference type="Proteomes" id="UP000253664"/>
    </source>
</evidence>
<feature type="non-terminal residue" evidence="1">
    <location>
        <position position="1"/>
    </location>
</feature>